<organism evidence="2 3">
    <name type="scientific">Gymnopilus dilepis</name>
    <dbReference type="NCBI Taxonomy" id="231916"/>
    <lineage>
        <taxon>Eukaryota</taxon>
        <taxon>Fungi</taxon>
        <taxon>Dikarya</taxon>
        <taxon>Basidiomycota</taxon>
        <taxon>Agaricomycotina</taxon>
        <taxon>Agaricomycetes</taxon>
        <taxon>Agaricomycetidae</taxon>
        <taxon>Agaricales</taxon>
        <taxon>Agaricineae</taxon>
        <taxon>Hymenogastraceae</taxon>
        <taxon>Gymnopilus</taxon>
    </lineage>
</organism>
<dbReference type="InterPro" id="IPR001214">
    <property type="entry name" value="SET_dom"/>
</dbReference>
<name>A0A409VKA3_9AGAR</name>
<proteinExistence type="predicted"/>
<comment type="caution">
    <text evidence="2">The sequence shown here is derived from an EMBL/GenBank/DDBJ whole genome shotgun (WGS) entry which is preliminary data.</text>
</comment>
<evidence type="ECO:0000313" key="3">
    <source>
        <dbReference type="Proteomes" id="UP000284706"/>
    </source>
</evidence>
<dbReference type="AlphaFoldDB" id="A0A409VKA3"/>
<dbReference type="EMBL" id="NHYE01005625">
    <property type="protein sequence ID" value="PPQ66670.1"/>
    <property type="molecule type" value="Genomic_DNA"/>
</dbReference>
<sequence length="196" mass="22119">MTPHKRQTPSHSGLEVEFSPGEYQSSLKSRKAFKSGEILTFLQGLTRSRKAYSTLQCGIGPDDHVELNSDFLYVNHSCDPNIAFDLSSSDTSKWHVRALRPIADGDRITCFYPSTEWEMDQPFQCECGTKLLHWSFVSVLLMTCSKSCLGVIRGARYLSRKQLSARGFINSWILTLAEHRDKTKIDQPVASQNKGL</sequence>
<dbReference type="InterPro" id="IPR046341">
    <property type="entry name" value="SET_dom_sf"/>
</dbReference>
<dbReference type="PROSITE" id="PS50280">
    <property type="entry name" value="SET"/>
    <property type="match status" value="1"/>
</dbReference>
<accession>A0A409VKA3</accession>
<dbReference type="Proteomes" id="UP000284706">
    <property type="component" value="Unassembled WGS sequence"/>
</dbReference>
<dbReference type="PANTHER" id="PTHR12350:SF19">
    <property type="entry name" value="SET DOMAIN-CONTAINING PROTEIN"/>
    <property type="match status" value="1"/>
</dbReference>
<evidence type="ECO:0000259" key="1">
    <source>
        <dbReference type="PROSITE" id="PS50280"/>
    </source>
</evidence>
<feature type="domain" description="SET" evidence="1">
    <location>
        <begin position="12"/>
        <end position="113"/>
    </location>
</feature>
<reference evidence="2 3" key="1">
    <citation type="journal article" date="2018" name="Evol. Lett.">
        <title>Horizontal gene cluster transfer increased hallucinogenic mushroom diversity.</title>
        <authorList>
            <person name="Reynolds H.T."/>
            <person name="Vijayakumar V."/>
            <person name="Gluck-Thaler E."/>
            <person name="Korotkin H.B."/>
            <person name="Matheny P.B."/>
            <person name="Slot J.C."/>
        </authorList>
    </citation>
    <scope>NUCLEOTIDE SEQUENCE [LARGE SCALE GENOMIC DNA]</scope>
    <source>
        <strain evidence="2 3">SRW20</strain>
    </source>
</reference>
<dbReference type="InterPro" id="IPR053201">
    <property type="entry name" value="Flavunoidine_N-MTase"/>
</dbReference>
<dbReference type="Pfam" id="PF00856">
    <property type="entry name" value="SET"/>
    <property type="match status" value="1"/>
</dbReference>
<dbReference type="STRING" id="231916.A0A409VKA3"/>
<evidence type="ECO:0000313" key="2">
    <source>
        <dbReference type="EMBL" id="PPQ66670.1"/>
    </source>
</evidence>
<protein>
    <recommendedName>
        <fullName evidence="1">SET domain-containing protein</fullName>
    </recommendedName>
</protein>
<keyword evidence="3" id="KW-1185">Reference proteome</keyword>
<gene>
    <name evidence="2" type="ORF">CVT26_009424</name>
</gene>
<dbReference type="OrthoDB" id="5984008at2759"/>
<dbReference type="InParanoid" id="A0A409VKA3"/>
<dbReference type="PANTHER" id="PTHR12350">
    <property type="entry name" value="HISTONE-LYSINE N-METHYLTRANSFERASE-RELATED"/>
    <property type="match status" value="1"/>
</dbReference>
<dbReference type="Gene3D" id="2.170.270.10">
    <property type="entry name" value="SET domain"/>
    <property type="match status" value="1"/>
</dbReference>
<dbReference type="SUPFAM" id="SSF82199">
    <property type="entry name" value="SET domain"/>
    <property type="match status" value="1"/>
</dbReference>